<gene>
    <name evidence="2" type="ORF">J15TS10_24270</name>
</gene>
<evidence type="ECO:0000313" key="2">
    <source>
        <dbReference type="EMBL" id="GIP58613.1"/>
    </source>
</evidence>
<keyword evidence="3" id="KW-1185">Reference proteome</keyword>
<feature type="region of interest" description="Disordered" evidence="1">
    <location>
        <begin position="1"/>
        <end position="25"/>
    </location>
</feature>
<dbReference type="Proteomes" id="UP000681290">
    <property type="component" value="Unassembled WGS sequence"/>
</dbReference>
<reference evidence="2 3" key="1">
    <citation type="submission" date="2021-03" db="EMBL/GenBank/DDBJ databases">
        <title>Antimicrobial resistance genes in bacteria isolated from Japanese honey, and their potential for conferring macrolide and lincosamide resistance in the American foulbrood pathogen Paenibacillus larvae.</title>
        <authorList>
            <person name="Okamoto M."/>
            <person name="Kumagai M."/>
            <person name="Kanamori H."/>
            <person name="Takamatsu D."/>
        </authorList>
    </citation>
    <scope>NUCLEOTIDE SEQUENCE [LARGE SCALE GENOMIC DNA]</scope>
    <source>
        <strain evidence="2 3">J15TS10</strain>
    </source>
</reference>
<dbReference type="EMBL" id="BOSM01000003">
    <property type="protein sequence ID" value="GIP58613.1"/>
    <property type="molecule type" value="Genomic_DNA"/>
</dbReference>
<sequence length="169" mass="18576">MNTEMPKETPKPPNPPNTSKIEGMPPIVQSRINLRNGSAEEGAGFNHVLDRHFNPSKNASQFSITPDELKGVLQSKEVVNTPVSRVLYSDLKLADGTSEKQARYVREVTLDSDIGIDKFSGSPTNIMTVLTDKHGNLVTATPGVKNETDRKQTGTGFQKGVRRFEYSFG</sequence>
<feature type="compositionally biased region" description="Basic and acidic residues" evidence="1">
    <location>
        <begin position="1"/>
        <end position="10"/>
    </location>
</feature>
<proteinExistence type="predicted"/>
<name>A0ABQ4MRQ6_9BACL</name>
<accession>A0ABQ4MRQ6</accession>
<organism evidence="2 3">
    <name type="scientific">Paenibacillus woosongensis</name>
    <dbReference type="NCBI Taxonomy" id="307580"/>
    <lineage>
        <taxon>Bacteria</taxon>
        <taxon>Bacillati</taxon>
        <taxon>Bacillota</taxon>
        <taxon>Bacilli</taxon>
        <taxon>Bacillales</taxon>
        <taxon>Paenibacillaceae</taxon>
        <taxon>Paenibacillus</taxon>
    </lineage>
</organism>
<comment type="caution">
    <text evidence="2">The sequence shown here is derived from an EMBL/GenBank/DDBJ whole genome shotgun (WGS) entry which is preliminary data.</text>
</comment>
<evidence type="ECO:0000256" key="1">
    <source>
        <dbReference type="SAM" id="MobiDB-lite"/>
    </source>
</evidence>
<evidence type="ECO:0008006" key="4">
    <source>
        <dbReference type="Google" id="ProtNLM"/>
    </source>
</evidence>
<evidence type="ECO:0000313" key="3">
    <source>
        <dbReference type="Proteomes" id="UP000681290"/>
    </source>
</evidence>
<protein>
    <recommendedName>
        <fullName evidence="4">Adhesin</fullName>
    </recommendedName>
</protein>